<dbReference type="GO" id="GO:0009245">
    <property type="term" value="P:lipid A biosynthetic process"/>
    <property type="evidence" value="ECO:0007669"/>
    <property type="project" value="UniProtKB-KW"/>
</dbReference>
<reference evidence="8 9" key="1">
    <citation type="submission" date="2019-03" db="EMBL/GenBank/DDBJ databases">
        <authorList>
            <consortium name="Pathogen Informatics"/>
        </authorList>
    </citation>
    <scope>NUCLEOTIDE SEQUENCE [LARGE SCALE GENOMIC DNA]</scope>
    <source>
        <strain evidence="8 9">NCTC12998</strain>
    </source>
</reference>
<keyword evidence="5" id="KW-0443">Lipid metabolism</keyword>
<evidence type="ECO:0000256" key="6">
    <source>
        <dbReference type="ARBA" id="ARBA00023315"/>
    </source>
</evidence>
<name>A0A485B0L8_RAOPL</name>
<keyword evidence="4" id="KW-0677">Repeat</keyword>
<dbReference type="Pfam" id="PF00132">
    <property type="entry name" value="Hexapep"/>
    <property type="match status" value="1"/>
</dbReference>
<dbReference type="AlphaFoldDB" id="A0A485B0L8"/>
<keyword evidence="3 8" id="KW-0808">Transferase</keyword>
<dbReference type="GO" id="GO:0016020">
    <property type="term" value="C:membrane"/>
    <property type="evidence" value="ECO:0007669"/>
    <property type="project" value="GOC"/>
</dbReference>
<evidence type="ECO:0000256" key="4">
    <source>
        <dbReference type="ARBA" id="ARBA00022737"/>
    </source>
</evidence>
<dbReference type="NCBIfam" id="NF002060">
    <property type="entry name" value="PRK00892.1"/>
    <property type="match status" value="1"/>
</dbReference>
<dbReference type="PANTHER" id="PTHR43378">
    <property type="entry name" value="UDP-3-O-ACYLGLUCOSAMINE N-ACYLTRANSFERASE"/>
    <property type="match status" value="1"/>
</dbReference>
<protein>
    <submittedName>
        <fullName evidence="8">UDP-3-O-(3-hydroxymyristoyl)glucosamine N-acyltransferase</fullName>
        <ecNumber evidence="8">2.3.1.191</ecNumber>
    </submittedName>
</protein>
<dbReference type="Proteomes" id="UP000345637">
    <property type="component" value="Unassembled WGS sequence"/>
</dbReference>
<evidence type="ECO:0000313" key="9">
    <source>
        <dbReference type="Proteomes" id="UP000345637"/>
    </source>
</evidence>
<dbReference type="GO" id="GO:0103118">
    <property type="term" value="F:UDP-3-O-[(3R)-3-hydroxyacyl]-glucosamine N-acyltransferase activity"/>
    <property type="evidence" value="ECO:0007669"/>
    <property type="project" value="UniProtKB-EC"/>
</dbReference>
<evidence type="ECO:0000313" key="8">
    <source>
        <dbReference type="EMBL" id="VFS67297.1"/>
    </source>
</evidence>
<keyword evidence="1" id="KW-0444">Lipid biosynthesis</keyword>
<dbReference type="Gene3D" id="2.160.10.10">
    <property type="entry name" value="Hexapeptide repeat proteins"/>
    <property type="match status" value="1"/>
</dbReference>
<keyword evidence="6 8" id="KW-0012">Acyltransferase</keyword>
<sequence>MPSIRLADLAQQLDAELHGDGDIVITGVASMQTAKAGHITFMVNPKYREHLAACQASAVVMTQDDLPFAQSAALVVRNPYLTYARMAQILDTTPQPAQDIAPSAVIDATATLGKNVSIGPNAVIESDVVLGDNVVIGGRVLRWEKDENWCWARLWANVTVYHEIEIGENCLIQSSTVIGADGFGYANDRGNWVKIRSWVASSLAIAWRSAPVRPLTVVRWMIP</sequence>
<dbReference type="GO" id="GO:0016410">
    <property type="term" value="F:N-acyltransferase activity"/>
    <property type="evidence" value="ECO:0007669"/>
    <property type="project" value="InterPro"/>
</dbReference>
<gene>
    <name evidence="8" type="primary">lpxD_1</name>
    <name evidence="8" type="ORF">NCTC12998_03289</name>
</gene>
<proteinExistence type="predicted"/>
<dbReference type="EC" id="2.3.1.191" evidence="8"/>
<dbReference type="Gene3D" id="3.40.1390.10">
    <property type="entry name" value="MurE/MurF, N-terminal domain"/>
    <property type="match status" value="1"/>
</dbReference>
<dbReference type="EMBL" id="CAADJE010000023">
    <property type="protein sequence ID" value="VFS67297.1"/>
    <property type="molecule type" value="Genomic_DNA"/>
</dbReference>
<evidence type="ECO:0000256" key="5">
    <source>
        <dbReference type="ARBA" id="ARBA00023098"/>
    </source>
</evidence>
<dbReference type="SUPFAM" id="SSF51161">
    <property type="entry name" value="Trimeric LpxA-like enzymes"/>
    <property type="match status" value="1"/>
</dbReference>
<dbReference type="InterPro" id="IPR011004">
    <property type="entry name" value="Trimer_LpxA-like_sf"/>
</dbReference>
<accession>A0A485B0L8</accession>
<dbReference type="InterPro" id="IPR001451">
    <property type="entry name" value="Hexapep"/>
</dbReference>
<dbReference type="PANTHER" id="PTHR43378:SF2">
    <property type="entry name" value="UDP-3-O-ACYLGLUCOSAMINE N-ACYLTRANSFERASE 1, MITOCHONDRIAL-RELATED"/>
    <property type="match status" value="1"/>
</dbReference>
<evidence type="ECO:0000256" key="3">
    <source>
        <dbReference type="ARBA" id="ARBA00022679"/>
    </source>
</evidence>
<keyword evidence="2" id="KW-0441">Lipid A biosynthesis</keyword>
<feature type="domain" description="UDP-3-O-[3-hydroxymyristoyl] glucosamine N-acyltransferase non-repeat region" evidence="7">
    <location>
        <begin position="22"/>
        <end position="88"/>
    </location>
</feature>
<evidence type="ECO:0000259" key="7">
    <source>
        <dbReference type="Pfam" id="PF04613"/>
    </source>
</evidence>
<organism evidence="8 9">
    <name type="scientific">Raoultella planticola</name>
    <name type="common">Klebsiella planticola</name>
    <dbReference type="NCBI Taxonomy" id="575"/>
    <lineage>
        <taxon>Bacteria</taxon>
        <taxon>Pseudomonadati</taxon>
        <taxon>Pseudomonadota</taxon>
        <taxon>Gammaproteobacteria</taxon>
        <taxon>Enterobacterales</taxon>
        <taxon>Enterobacteriaceae</taxon>
        <taxon>Klebsiella/Raoultella group</taxon>
        <taxon>Raoultella</taxon>
    </lineage>
</organism>
<dbReference type="InterPro" id="IPR007691">
    <property type="entry name" value="LpxD"/>
</dbReference>
<evidence type="ECO:0000256" key="1">
    <source>
        <dbReference type="ARBA" id="ARBA00022516"/>
    </source>
</evidence>
<dbReference type="InterPro" id="IPR020573">
    <property type="entry name" value="UDP_GlcNAc_AcTrfase_non-rep"/>
</dbReference>
<dbReference type="Pfam" id="PF04613">
    <property type="entry name" value="LpxD"/>
    <property type="match status" value="1"/>
</dbReference>
<dbReference type="InterPro" id="IPR018357">
    <property type="entry name" value="Hexapep_transf_CS"/>
</dbReference>
<dbReference type="PROSITE" id="PS00101">
    <property type="entry name" value="HEXAPEP_TRANSFERASES"/>
    <property type="match status" value="2"/>
</dbReference>
<evidence type="ECO:0000256" key="2">
    <source>
        <dbReference type="ARBA" id="ARBA00022556"/>
    </source>
</evidence>